<dbReference type="OrthoDB" id="5522265at2"/>
<dbReference type="EMBL" id="RHHS01000032">
    <property type="protein sequence ID" value="RNB55818.1"/>
    <property type="molecule type" value="Genomic_DNA"/>
</dbReference>
<feature type="domain" description="23S rRNA (guanine(745)-N(1))-methyltransferase N-terminal" evidence="4">
    <location>
        <begin position="21"/>
        <end position="58"/>
    </location>
</feature>
<dbReference type="InterPro" id="IPR052939">
    <property type="entry name" value="23S_rRNA_MeTrnsfrase_RlmA"/>
</dbReference>
<dbReference type="SUPFAM" id="SSF53335">
    <property type="entry name" value="S-adenosyl-L-methionine-dependent methyltransferases"/>
    <property type="match status" value="1"/>
</dbReference>
<dbReference type="PIRSF" id="PIRSF018249">
    <property type="entry name" value="MyrA_prd"/>
    <property type="match status" value="1"/>
</dbReference>
<keyword evidence="5" id="KW-0808">Transferase</keyword>
<protein>
    <submittedName>
        <fullName evidence="5">Methyltransferase domain-containing protein</fullName>
    </submittedName>
</protein>
<dbReference type="GO" id="GO:0008168">
    <property type="term" value="F:methyltransferase activity"/>
    <property type="evidence" value="ECO:0007669"/>
    <property type="project" value="UniProtKB-KW"/>
</dbReference>
<comment type="caution">
    <text evidence="5">The sequence shown here is derived from an EMBL/GenBank/DDBJ whole genome shotgun (WGS) entry which is preliminary data.</text>
</comment>
<dbReference type="PANTHER" id="PTHR43460">
    <property type="entry name" value="METHYLTRANSFERASE"/>
    <property type="match status" value="1"/>
</dbReference>
<gene>
    <name evidence="5" type="ORF">EDM57_13785</name>
</gene>
<name>A0A3M8AXB9_9BACL</name>
<dbReference type="InterPro" id="IPR048647">
    <property type="entry name" value="RlmA_N"/>
</dbReference>
<proteinExistence type="predicted"/>
<keyword evidence="1" id="KW-0479">Metal-binding</keyword>
<evidence type="ECO:0000256" key="2">
    <source>
        <dbReference type="PIRSR" id="PIRSR018249-2"/>
    </source>
</evidence>
<dbReference type="InterPro" id="IPR016718">
    <property type="entry name" value="rRNA_m1G-MeTrfase_A_prd"/>
</dbReference>
<feature type="binding site" evidence="2">
    <location>
        <position position="84"/>
    </location>
    <ligand>
        <name>S-adenosyl-L-methionine</name>
        <dbReference type="ChEBI" id="CHEBI:59789"/>
    </ligand>
</feature>
<dbReference type="Proteomes" id="UP000268829">
    <property type="component" value="Unassembled WGS sequence"/>
</dbReference>
<dbReference type="Pfam" id="PF21302">
    <property type="entry name" value="Zn_ribbon_RlmA"/>
    <property type="match status" value="1"/>
</dbReference>
<dbReference type="GO" id="GO:0046872">
    <property type="term" value="F:metal ion binding"/>
    <property type="evidence" value="ECO:0007669"/>
    <property type="project" value="UniProtKB-KW"/>
</dbReference>
<dbReference type="PANTHER" id="PTHR43460:SF1">
    <property type="entry name" value="METHYLTRANSFERASE TYPE 11 DOMAIN-CONTAINING PROTEIN"/>
    <property type="match status" value="1"/>
</dbReference>
<keyword evidence="6" id="KW-1185">Reference proteome</keyword>
<feature type="binding site" evidence="2">
    <location>
        <begin position="115"/>
        <end position="116"/>
    </location>
    <ligand>
        <name>S-adenosyl-L-methionine</name>
        <dbReference type="ChEBI" id="CHEBI:59789"/>
    </ligand>
</feature>
<dbReference type="CDD" id="cd02440">
    <property type="entry name" value="AdoMet_MTases"/>
    <property type="match status" value="1"/>
</dbReference>
<dbReference type="Gene3D" id="3.40.50.150">
    <property type="entry name" value="Vaccinia Virus protein VP39"/>
    <property type="match status" value="1"/>
</dbReference>
<evidence type="ECO:0000259" key="4">
    <source>
        <dbReference type="Pfam" id="PF21302"/>
    </source>
</evidence>
<reference evidence="5 6" key="1">
    <citation type="submission" date="2018-10" db="EMBL/GenBank/DDBJ databases">
        <title>Phylogenomics of Brevibacillus.</title>
        <authorList>
            <person name="Dunlap C."/>
        </authorList>
    </citation>
    <scope>NUCLEOTIDE SEQUENCE [LARGE SCALE GENOMIC DNA]</scope>
    <source>
        <strain evidence="5 6">DSM 100115</strain>
    </source>
</reference>
<accession>A0A3M8AXB9</accession>
<dbReference type="InterPro" id="IPR041698">
    <property type="entry name" value="Methyltransf_25"/>
</dbReference>
<evidence type="ECO:0000256" key="1">
    <source>
        <dbReference type="PIRSR" id="PIRSR018249-1"/>
    </source>
</evidence>
<keyword evidence="1" id="KW-0862">Zinc</keyword>
<dbReference type="Pfam" id="PF13649">
    <property type="entry name" value="Methyltransf_25"/>
    <property type="match status" value="1"/>
</dbReference>
<feature type="binding site" evidence="1">
    <location>
        <position position="46"/>
    </location>
    <ligand>
        <name>Zn(2+)</name>
        <dbReference type="ChEBI" id="CHEBI:29105"/>
    </ligand>
</feature>
<evidence type="ECO:0000259" key="3">
    <source>
        <dbReference type="Pfam" id="PF13649"/>
    </source>
</evidence>
<keyword evidence="2" id="KW-0949">S-adenosyl-L-methionine</keyword>
<feature type="binding site" evidence="1">
    <location>
        <position position="42"/>
    </location>
    <ligand>
        <name>Zn(2+)</name>
        <dbReference type="ChEBI" id="CHEBI:29105"/>
    </ligand>
</feature>
<dbReference type="GO" id="GO:0032259">
    <property type="term" value="P:methylation"/>
    <property type="evidence" value="ECO:0007669"/>
    <property type="project" value="UniProtKB-KW"/>
</dbReference>
<feature type="domain" description="Methyltransferase" evidence="3">
    <location>
        <begin position="108"/>
        <end position="196"/>
    </location>
</feature>
<dbReference type="AlphaFoldDB" id="A0A3M8AXB9"/>
<dbReference type="InterPro" id="IPR029063">
    <property type="entry name" value="SAM-dependent_MTases_sf"/>
</dbReference>
<feature type="binding site" evidence="2">
    <location>
        <position position="207"/>
    </location>
    <ligand>
        <name>S-adenosyl-L-methionine</name>
        <dbReference type="ChEBI" id="CHEBI:59789"/>
    </ligand>
</feature>
<dbReference type="RefSeq" id="WP_122905311.1">
    <property type="nucleotide sequence ID" value="NZ_RHHS01000032.1"/>
</dbReference>
<keyword evidence="5" id="KW-0489">Methyltransferase</keyword>
<evidence type="ECO:0000313" key="6">
    <source>
        <dbReference type="Proteomes" id="UP000268829"/>
    </source>
</evidence>
<evidence type="ECO:0000313" key="5">
    <source>
        <dbReference type="EMBL" id="RNB55818.1"/>
    </source>
</evidence>
<sequence length="296" mass="32729">MFPTRKERQAELLARHSGMLRCPVCHGALALIHTNSTASLVCASRHCFDVSRHGYVHLANAGYRSKYEREMFDARRTMAANGFFSPLYDAVSQKLAEYAAIGDEPFCVLDAGCGEGSHLARIREEVSKRRPVEFVGAGVDLSKAGIALAAKAHPDLLWCVGDLANAPFADRSFAVILNVLSPSNTREFARMLKAGGLVIKVVPGERYLQELRERLYVQPGNRTYSNAATIERFAASFSLLDCEQVAYSFRLDQPNLAALIRMTPLTWGAEPQQLAKAYELMGREISVEFTVLVGRK</sequence>
<organism evidence="5 6">
    <name type="scientific">Brevibacillus gelatini</name>
    <dbReference type="NCBI Taxonomy" id="1655277"/>
    <lineage>
        <taxon>Bacteria</taxon>
        <taxon>Bacillati</taxon>
        <taxon>Bacillota</taxon>
        <taxon>Bacilli</taxon>
        <taxon>Bacillales</taxon>
        <taxon>Paenibacillaceae</taxon>
        <taxon>Brevibacillus</taxon>
    </lineage>
</organism>